<sequence length="198" mass="23048">MKLYMQLKNNMCGFLWVLLLGFSNVHAQEVATETTIPAEDAIVLLENEENYKIWLEALEEPGVKVEGNTMSFSFEAKKLIADVSYRNSVYKSDYTFEDVAQSLKSMELQKAFWQMITMYPNHKQEVVNYIFAYDQVIPTDKVVSAAFYTYAFFDPQITEIVEGKPNVLRPDIFEAYLKNTNEIMHYIKYLREQGAIEK</sequence>
<gene>
    <name evidence="2" type="ORF">KXJ69_12980</name>
</gene>
<evidence type="ECO:0000313" key="3">
    <source>
        <dbReference type="Proteomes" id="UP001138686"/>
    </source>
</evidence>
<dbReference type="AlphaFoldDB" id="A0A9X1FQU3"/>
<dbReference type="EMBL" id="JAHWDP010000007">
    <property type="protein sequence ID" value="MBW2939024.1"/>
    <property type="molecule type" value="Genomic_DNA"/>
</dbReference>
<proteinExistence type="predicted"/>
<dbReference type="Proteomes" id="UP001138686">
    <property type="component" value="Unassembled WGS sequence"/>
</dbReference>
<organism evidence="2 3">
    <name type="scientific">Halomarinibacterium sedimenti</name>
    <dbReference type="NCBI Taxonomy" id="2857106"/>
    <lineage>
        <taxon>Bacteria</taxon>
        <taxon>Pseudomonadati</taxon>
        <taxon>Bacteroidota</taxon>
        <taxon>Flavobacteriia</taxon>
        <taxon>Flavobacteriales</taxon>
        <taxon>Flavobacteriaceae</taxon>
        <taxon>Halomarinibacterium</taxon>
    </lineage>
</organism>
<evidence type="ECO:0000313" key="2">
    <source>
        <dbReference type="EMBL" id="MBW2939024.1"/>
    </source>
</evidence>
<feature type="chain" id="PRO_5040939454" evidence="1">
    <location>
        <begin position="28"/>
        <end position="198"/>
    </location>
</feature>
<name>A0A9X1FQU3_9FLAO</name>
<keyword evidence="3" id="KW-1185">Reference proteome</keyword>
<dbReference type="RefSeq" id="WP_219053551.1">
    <property type="nucleotide sequence ID" value="NZ_JAHWDP010000007.1"/>
</dbReference>
<evidence type="ECO:0000256" key="1">
    <source>
        <dbReference type="SAM" id="SignalP"/>
    </source>
</evidence>
<keyword evidence="1" id="KW-0732">Signal</keyword>
<comment type="caution">
    <text evidence="2">The sequence shown here is derived from an EMBL/GenBank/DDBJ whole genome shotgun (WGS) entry which is preliminary data.</text>
</comment>
<reference evidence="2" key="1">
    <citation type="submission" date="2021-07" db="EMBL/GenBank/DDBJ databases">
        <title>Aureisphaera sp. CAU 1614 isolated from sea sediment.</title>
        <authorList>
            <person name="Kim W."/>
        </authorList>
    </citation>
    <scope>NUCLEOTIDE SEQUENCE</scope>
    <source>
        <strain evidence="2">CAU 1614</strain>
    </source>
</reference>
<protein>
    <submittedName>
        <fullName evidence="2">Uncharacterized protein</fullName>
    </submittedName>
</protein>
<accession>A0A9X1FQU3</accession>
<feature type="signal peptide" evidence="1">
    <location>
        <begin position="1"/>
        <end position="27"/>
    </location>
</feature>